<dbReference type="CDD" id="cd06503">
    <property type="entry name" value="ATP-synt_Fo_b"/>
    <property type="match status" value="1"/>
</dbReference>
<feature type="compositionally biased region" description="Polar residues" evidence="1">
    <location>
        <begin position="1235"/>
        <end position="1246"/>
    </location>
</feature>
<dbReference type="Proteomes" id="UP000235388">
    <property type="component" value="Unassembled WGS sequence"/>
</dbReference>
<feature type="compositionally biased region" description="Basic and acidic residues" evidence="1">
    <location>
        <begin position="890"/>
        <end position="915"/>
    </location>
</feature>
<sequence length="1361" mass="148580">MPLTSKINLEVGARTWRFNSDDPVSGGVPKRGGYFETAPRNGRTKPKPSPTVSSTARSLPAPTQTAPKPASIIQAPPRDPGPSEEEARIELEKRILAEEKLKIEEMNRQAQQTLEHAEMIRQKVTEAQELNAIAAQREAEQRILHQQEIEEEKQQLLFEAERKLQQLREEVAVVQQKYEAELSLWKERQERTLALESEAEARAKAREAAEEARASQRERELIQERAEALERLKQEAIEEYKRTHEELRRAQEEQLRKELEDARQKIVEESAARKASLEAEREATILKLREEARLEYQKQLDSHHQLGKETAEALKEASAKAAEEFKAQSQEALKSLRSIAGDSYPRSERSVPPKSSAGKPSPPHPASDCKATSPQEAESAKPTPAQSQPNLTDEELLKKREAMRQRLLLGVYTPSVNRIHEWGIRSAPAPFPAVPSPSTWGSPANRQRANSVGQVNLTTPFIPGSAMVPHLNPQQIAPLRGGYKHDLYSRPVNPHPTRGDLYCNPSTAQTVNRMAAIVHASPAPLPGSSHIPGDSWTAAPTNKSNKSTKTPHQSQHTDVVKPQLHSKVEHALQFTGGSKGMYHDYDDYTPPVTAMSGIRGYTIFEVYGHVDGCVVRDLTKEQNEVTLANDRNKATHRMWQKAERLGATHVIGLKFQNHTMSPFEAAIIASGTAVVMVRSIPTLVPPGPDDTNPEPKVLPSNKPGQAQKGTGPPGESQNAKNKKKGKRNEEGAGQTQDQGVNNGGCGYPSLSTVETSDQGDQDAGNAQTEWVATGWGNEAEDSQKKTKNNGGKKAPQNQPATKSPAGWGDGWGATTEGQDENNDDPSSNTGGWSNDNANNAGGWSKDTSTNKAGGWSKDTSTNGGGWSQDTSTNGGGWSTEPKKGQKGNKANKDGGGEGQKKGNKEKGKQARDNNEGHTSAAPEEDSTQWVKQNKNHQKVDKPTGNPPDTSRSSPAIQFQGGYGYANAGAMMVTQPHGDWHPHPSLPPHARIPLGTHRHEYADPRASYPYRSDPAYDQEYWSRRGAGHDYPPMYHNYPSFPMPAPGPLMHYPYERSQRPPMRVEWAAGGDGQSYPTREDPRDAYPDGRSYPFRGQNKPSGSGGNQADRHEWANPTSDPAPNHASWGDSSNGESQAPQNNTKQAPNAKGQAKNQSSKKGGPPPQSEATSCGNEQSTNGWRNGWGNGQSNQQSNGSNQSTNGWGKGQSNQQSSNGGNPNNSEGKKAGGNGAKNAANQPEPQRQKNQNGKSKTRMRSPPPPSSPTTSQGDDDAEAEDGLGIFGNMSANHVHHPHHPTSFTPAHSFISTYYGQHSLHRRMMMGGAAASAAKLGKISHLNNIQEEFSSLEHPDTSLSTVSDLRMHCW</sequence>
<reference evidence="2 3" key="1">
    <citation type="submission" date="2017-11" db="EMBL/GenBank/DDBJ databases">
        <title>De novo assembly and phasing of dikaryotic genomes from two isolates of Puccinia coronata f. sp. avenae, the causal agent of oat crown rust.</title>
        <authorList>
            <person name="Miller M.E."/>
            <person name="Zhang Y."/>
            <person name="Omidvar V."/>
            <person name="Sperschneider J."/>
            <person name="Schwessinger B."/>
            <person name="Raley C."/>
            <person name="Palmer J.M."/>
            <person name="Garnica D."/>
            <person name="Upadhyaya N."/>
            <person name="Rathjen J."/>
            <person name="Taylor J.M."/>
            <person name="Park R.F."/>
            <person name="Dodds P.N."/>
            <person name="Hirsch C.D."/>
            <person name="Kianian S.F."/>
            <person name="Figueroa M."/>
        </authorList>
    </citation>
    <scope>NUCLEOTIDE SEQUENCE [LARGE SCALE GENOMIC DNA]</scope>
    <source>
        <strain evidence="2">12NC29</strain>
    </source>
</reference>
<feature type="compositionally biased region" description="Polar residues" evidence="1">
    <location>
        <begin position="538"/>
        <end position="557"/>
    </location>
</feature>
<organism evidence="2 3">
    <name type="scientific">Puccinia coronata f. sp. avenae</name>
    <dbReference type="NCBI Taxonomy" id="200324"/>
    <lineage>
        <taxon>Eukaryota</taxon>
        <taxon>Fungi</taxon>
        <taxon>Dikarya</taxon>
        <taxon>Basidiomycota</taxon>
        <taxon>Pucciniomycotina</taxon>
        <taxon>Pucciniomycetes</taxon>
        <taxon>Pucciniales</taxon>
        <taxon>Pucciniaceae</taxon>
        <taxon>Puccinia</taxon>
    </lineage>
</organism>
<dbReference type="InterPro" id="IPR002765">
    <property type="entry name" value="UPF0145_YbjQ-like"/>
</dbReference>
<feature type="compositionally biased region" description="Polar residues" evidence="1">
    <location>
        <begin position="824"/>
        <end position="872"/>
    </location>
</feature>
<feature type="compositionally biased region" description="Polar residues" evidence="1">
    <location>
        <begin position="1163"/>
        <end position="1172"/>
    </location>
</feature>
<evidence type="ECO:0000313" key="3">
    <source>
        <dbReference type="Proteomes" id="UP000235388"/>
    </source>
</evidence>
<gene>
    <name evidence="2" type="ORF">PCANC_19154</name>
</gene>
<dbReference type="SUPFAM" id="SSF117782">
    <property type="entry name" value="YbjQ-like"/>
    <property type="match status" value="1"/>
</dbReference>
<feature type="compositionally biased region" description="Basic and acidic residues" evidence="1">
    <location>
        <begin position="1075"/>
        <end position="1084"/>
    </location>
</feature>
<feature type="region of interest" description="Disordered" evidence="1">
    <location>
        <begin position="684"/>
        <end position="961"/>
    </location>
</feature>
<dbReference type="Pfam" id="PF01906">
    <property type="entry name" value="YbjQ_1"/>
    <property type="match status" value="1"/>
</dbReference>
<keyword evidence="3" id="KW-1185">Reference proteome</keyword>
<dbReference type="EMBL" id="PGCJ01000982">
    <property type="protein sequence ID" value="PLW12435.1"/>
    <property type="molecule type" value="Genomic_DNA"/>
</dbReference>
<feature type="region of interest" description="Disordered" evidence="1">
    <location>
        <begin position="198"/>
        <end position="219"/>
    </location>
</feature>
<accession>A0A2N5SGU7</accession>
<proteinExistence type="predicted"/>
<feature type="compositionally biased region" description="Polar residues" evidence="1">
    <location>
        <begin position="1125"/>
        <end position="1142"/>
    </location>
</feature>
<feature type="compositionally biased region" description="Polar residues" evidence="1">
    <location>
        <begin position="749"/>
        <end position="770"/>
    </location>
</feature>
<comment type="caution">
    <text evidence="2">The sequence shown here is derived from an EMBL/GenBank/DDBJ whole genome shotgun (WGS) entry which is preliminary data.</text>
</comment>
<feature type="compositionally biased region" description="Polar residues" evidence="1">
    <location>
        <begin position="50"/>
        <end position="66"/>
    </location>
</feature>
<dbReference type="InterPro" id="IPR035439">
    <property type="entry name" value="UPF0145_dom_sf"/>
</dbReference>
<evidence type="ECO:0000256" key="1">
    <source>
        <dbReference type="SAM" id="MobiDB-lite"/>
    </source>
</evidence>
<feature type="region of interest" description="Disordered" evidence="1">
    <location>
        <begin position="17"/>
        <end position="87"/>
    </location>
</feature>
<evidence type="ECO:0000313" key="2">
    <source>
        <dbReference type="EMBL" id="PLW12435.1"/>
    </source>
</evidence>
<feature type="region of interest" description="Disordered" evidence="1">
    <location>
        <begin position="523"/>
        <end position="559"/>
    </location>
</feature>
<feature type="compositionally biased region" description="Low complexity" evidence="1">
    <location>
        <begin position="1173"/>
        <end position="1218"/>
    </location>
</feature>
<protein>
    <submittedName>
        <fullName evidence="2">Uncharacterized protein</fullName>
    </submittedName>
</protein>
<feature type="region of interest" description="Disordered" evidence="1">
    <location>
        <begin position="1063"/>
        <end position="1284"/>
    </location>
</feature>
<feature type="compositionally biased region" description="Polar residues" evidence="1">
    <location>
        <begin position="946"/>
        <end position="956"/>
    </location>
</feature>
<dbReference type="STRING" id="200324.A0A2N5SGU7"/>
<dbReference type="Gene3D" id="3.30.110.70">
    <property type="entry name" value="Hypothetical protein apc22750. Chain B"/>
    <property type="match status" value="1"/>
</dbReference>
<feature type="compositionally biased region" description="Basic and acidic residues" evidence="1">
    <location>
        <begin position="299"/>
        <end position="326"/>
    </location>
</feature>
<feature type="region of interest" description="Disordered" evidence="1">
    <location>
        <begin position="299"/>
        <end position="391"/>
    </location>
</feature>
<dbReference type="OrthoDB" id="68104at2759"/>
<name>A0A2N5SGU7_9BASI</name>